<name>A0ACC2HJJ6_DALPE</name>
<organism evidence="1 2">
    <name type="scientific">Dallia pectoralis</name>
    <name type="common">Alaska blackfish</name>
    <dbReference type="NCBI Taxonomy" id="75939"/>
    <lineage>
        <taxon>Eukaryota</taxon>
        <taxon>Metazoa</taxon>
        <taxon>Chordata</taxon>
        <taxon>Craniata</taxon>
        <taxon>Vertebrata</taxon>
        <taxon>Euteleostomi</taxon>
        <taxon>Actinopterygii</taxon>
        <taxon>Neopterygii</taxon>
        <taxon>Teleostei</taxon>
        <taxon>Protacanthopterygii</taxon>
        <taxon>Esociformes</taxon>
        <taxon>Umbridae</taxon>
        <taxon>Dallia</taxon>
    </lineage>
</organism>
<sequence>MQAAITWAEEEESQMLDIPKPSTRVRVVSADAEQASSTLTLEKLHEAIQKIATRQDELYQAVHGNGRAQFPQNRPKRQPLKDNDGRYICYSCGEPGHTSRRCSLGVEAAKVTDQSRSSTGMAGTNIGSVPSSTAQTSLTAANGLDIPVLGCLQADIECMGKVLPGKCIFVLKDTSQQAEEIKGLSGIIGMNIISEFKSVFVTGENVKSANRYGQPAEAKIRKVLASVEKTETLSPDGKLGFVKVGGKQAITIPPLSEKVFEGRCRVPPKVKCQVLIEPTTGVSLPKGLLVANVLTKTEGGKVSVRVMNSSKQTIRLNPRCRVAVVSKPQEVLTENTLEFEEEEGALHVRRVTHVQAVEVSDKPPVPVQVNCEKLTPAQGEELNQLLEKRLNQVTCKDAYPLPRVEESLDALGNAQLFSTLDLTAGYFQVAVSERDREKTAVTTPFGLFEWTRIPFGLSNAPATFQRLMGVVLGDLTFDVLLVYLDDIIVFSKDFRSHCERLELVFGRLKRHGLKLKPSCHHLSLLTQTSAFHSSSLQMGVNRAS</sequence>
<accession>A0ACC2HJJ6</accession>
<reference evidence="1" key="1">
    <citation type="submission" date="2021-05" db="EMBL/GenBank/DDBJ databases">
        <authorList>
            <person name="Pan Q."/>
            <person name="Jouanno E."/>
            <person name="Zahm M."/>
            <person name="Klopp C."/>
            <person name="Cabau C."/>
            <person name="Louis A."/>
            <person name="Berthelot C."/>
            <person name="Parey E."/>
            <person name="Roest Crollius H."/>
            <person name="Montfort J."/>
            <person name="Robinson-Rechavi M."/>
            <person name="Bouchez O."/>
            <person name="Lampietro C."/>
            <person name="Lopez Roques C."/>
            <person name="Donnadieu C."/>
            <person name="Postlethwait J."/>
            <person name="Bobe J."/>
            <person name="Dillon D."/>
            <person name="Chandos A."/>
            <person name="von Hippel F."/>
            <person name="Guiguen Y."/>
        </authorList>
    </citation>
    <scope>NUCLEOTIDE SEQUENCE</scope>
    <source>
        <strain evidence="1">YG-Jan2019</strain>
    </source>
</reference>
<keyword evidence="2" id="KW-1185">Reference proteome</keyword>
<evidence type="ECO:0000313" key="2">
    <source>
        <dbReference type="Proteomes" id="UP001157502"/>
    </source>
</evidence>
<dbReference type="Proteomes" id="UP001157502">
    <property type="component" value="Chromosome 1"/>
</dbReference>
<gene>
    <name evidence="1" type="ORF">DPEC_G00002700</name>
</gene>
<protein>
    <submittedName>
        <fullName evidence="1">Uncharacterized protein</fullName>
    </submittedName>
</protein>
<comment type="caution">
    <text evidence="1">The sequence shown here is derived from an EMBL/GenBank/DDBJ whole genome shotgun (WGS) entry which is preliminary data.</text>
</comment>
<evidence type="ECO:0000313" key="1">
    <source>
        <dbReference type="EMBL" id="KAJ8016012.1"/>
    </source>
</evidence>
<dbReference type="EMBL" id="CM055728">
    <property type="protein sequence ID" value="KAJ8016012.1"/>
    <property type="molecule type" value="Genomic_DNA"/>
</dbReference>
<proteinExistence type="predicted"/>